<accession>A0A1D8N9L4</accession>
<gene>
    <name evidence="1" type="ORF">YALI1_C05756g</name>
</gene>
<name>A0A1D8N9L4_YARLL</name>
<dbReference type="EMBL" id="CP017555">
    <property type="protein sequence ID" value="AOW02325.1"/>
    <property type="molecule type" value="Genomic_DNA"/>
</dbReference>
<dbReference type="RefSeq" id="XP_068138305.1">
    <property type="nucleotide sequence ID" value="XM_068282204.1"/>
</dbReference>
<proteinExistence type="predicted"/>
<reference evidence="1 2" key="1">
    <citation type="journal article" date="2016" name="PLoS ONE">
        <title>Sequence Assembly of Yarrowia lipolytica Strain W29/CLIB89 Shows Transposable Element Diversity.</title>
        <authorList>
            <person name="Magnan C."/>
            <person name="Yu J."/>
            <person name="Chang I."/>
            <person name="Jahn E."/>
            <person name="Kanomata Y."/>
            <person name="Wu J."/>
            <person name="Zeller M."/>
            <person name="Oakes M."/>
            <person name="Baldi P."/>
            <person name="Sandmeyer S."/>
        </authorList>
    </citation>
    <scope>NUCLEOTIDE SEQUENCE [LARGE SCALE GENOMIC DNA]</scope>
    <source>
        <strain evidence="2">CLIB89(W29)</strain>
    </source>
</reference>
<dbReference type="GeneID" id="94582844"/>
<sequence>MVRLKRKLQSRHVNVVVVSQVVVAQEGTVSEGVWADWRELAALSVTWRAECRDFGHVIGFVCRFGARSLFSRGS</sequence>
<dbReference type="Proteomes" id="UP000182444">
    <property type="component" value="Chromosome 1C"/>
</dbReference>
<dbReference type="AlphaFoldDB" id="A0A1D8N9L4"/>
<protein>
    <submittedName>
        <fullName evidence="1">Uncharacterized protein</fullName>
    </submittedName>
</protein>
<organism evidence="1 2">
    <name type="scientific">Yarrowia lipolytica</name>
    <name type="common">Candida lipolytica</name>
    <dbReference type="NCBI Taxonomy" id="4952"/>
    <lineage>
        <taxon>Eukaryota</taxon>
        <taxon>Fungi</taxon>
        <taxon>Dikarya</taxon>
        <taxon>Ascomycota</taxon>
        <taxon>Saccharomycotina</taxon>
        <taxon>Dipodascomycetes</taxon>
        <taxon>Dipodascales</taxon>
        <taxon>Dipodascales incertae sedis</taxon>
        <taxon>Yarrowia</taxon>
    </lineage>
</organism>
<dbReference type="VEuPathDB" id="FungiDB:YALI1_C05756g"/>
<evidence type="ECO:0000313" key="2">
    <source>
        <dbReference type="Proteomes" id="UP000182444"/>
    </source>
</evidence>
<evidence type="ECO:0000313" key="1">
    <source>
        <dbReference type="EMBL" id="AOW02325.1"/>
    </source>
</evidence>